<gene>
    <name evidence="3" type="ORF">Amal_03522</name>
</gene>
<dbReference type="PANTHER" id="PTHR47894">
    <property type="entry name" value="HTH-TYPE TRANSCRIPTIONAL REGULATOR GADX"/>
    <property type="match status" value="1"/>
</dbReference>
<dbReference type="Pfam" id="PF12625">
    <property type="entry name" value="Arabinose_bd"/>
    <property type="match status" value="1"/>
</dbReference>
<dbReference type="PANTHER" id="PTHR47894:SF1">
    <property type="entry name" value="HTH-TYPE TRANSCRIPTIONAL REGULATOR VQSM"/>
    <property type="match status" value="1"/>
</dbReference>
<proteinExistence type="predicted"/>
<dbReference type="PROSITE" id="PS01124">
    <property type="entry name" value="HTH_ARAC_FAMILY_2"/>
    <property type="match status" value="1"/>
</dbReference>
<sequence length="326" mass="36410">MVTPLDAVLGAAVQGGCLTRTEQERMLEQAEASRQQHRLSIWQMMVTVWGVLLDRNNADHGLGIALALYTRPQDFGLMGALVCQCESLLDGYSMVGRYSLLLHPDIAIQVLRHPRTVEVRYTLARPDPRVPKTILEAGQLWALTNLARLPKEALGAEVTPLCAEFACTTPRPGLWQAVEEVLGCPVRFGQKHFRILFDRTEMERQRELSPRPGRDYLEELARRMEAEVPVSSSMAEQVACAVRERLGTRCMTIPQIASALGVSVRTLQRRLAAEGASFRSLVDGVRRTEAEHLLQAGQHTKGQISYRLGYAEQSVLARTLKRWATS</sequence>
<organism evidence="3 4">
    <name type="scientific">Acetobacter malorum</name>
    <dbReference type="NCBI Taxonomy" id="178901"/>
    <lineage>
        <taxon>Bacteria</taxon>
        <taxon>Pseudomonadati</taxon>
        <taxon>Pseudomonadota</taxon>
        <taxon>Alphaproteobacteria</taxon>
        <taxon>Acetobacterales</taxon>
        <taxon>Acetobacteraceae</taxon>
        <taxon>Acetobacter</taxon>
    </lineage>
</organism>
<reference evidence="3 4" key="1">
    <citation type="submission" date="2016-03" db="EMBL/GenBank/DDBJ databases">
        <title>Draft genome sequence of Acetobacter malorum CECT 7742, a strain isolated from strawberry vinegar.</title>
        <authorList>
            <person name="Sainz F."/>
            <person name="Mas A."/>
            <person name="Torija M.J."/>
        </authorList>
    </citation>
    <scope>NUCLEOTIDE SEQUENCE [LARGE SCALE GENOMIC DNA]</scope>
    <source>
        <strain evidence="3 4">CECT 7742</strain>
    </source>
</reference>
<dbReference type="PATRIC" id="fig|178901.16.peg.3770"/>
<evidence type="ECO:0000259" key="2">
    <source>
        <dbReference type="PROSITE" id="PS01124"/>
    </source>
</evidence>
<dbReference type="GO" id="GO:0000976">
    <property type="term" value="F:transcription cis-regulatory region binding"/>
    <property type="evidence" value="ECO:0007669"/>
    <property type="project" value="TreeGrafter"/>
</dbReference>
<dbReference type="Pfam" id="PF12833">
    <property type="entry name" value="HTH_18"/>
    <property type="match status" value="1"/>
</dbReference>
<name>A0A177G6V2_9PROT</name>
<dbReference type="SMART" id="SM00342">
    <property type="entry name" value="HTH_ARAC"/>
    <property type="match status" value="1"/>
</dbReference>
<dbReference type="InterPro" id="IPR032687">
    <property type="entry name" value="AraC-type_N"/>
</dbReference>
<evidence type="ECO:0000313" key="4">
    <source>
        <dbReference type="Proteomes" id="UP000077349"/>
    </source>
</evidence>
<dbReference type="EMBL" id="LVHD01000072">
    <property type="protein sequence ID" value="OAG75307.1"/>
    <property type="molecule type" value="Genomic_DNA"/>
</dbReference>
<evidence type="ECO:0000313" key="3">
    <source>
        <dbReference type="EMBL" id="OAG75307.1"/>
    </source>
</evidence>
<dbReference type="GO" id="GO:0003700">
    <property type="term" value="F:DNA-binding transcription factor activity"/>
    <property type="evidence" value="ECO:0007669"/>
    <property type="project" value="InterPro"/>
</dbReference>
<comment type="caution">
    <text evidence="3">The sequence shown here is derived from an EMBL/GenBank/DDBJ whole genome shotgun (WGS) entry which is preliminary data.</text>
</comment>
<dbReference type="Gene3D" id="1.10.10.60">
    <property type="entry name" value="Homeodomain-like"/>
    <property type="match status" value="1"/>
</dbReference>
<evidence type="ECO:0000256" key="1">
    <source>
        <dbReference type="ARBA" id="ARBA00023125"/>
    </source>
</evidence>
<dbReference type="AlphaFoldDB" id="A0A177G6V2"/>
<dbReference type="GO" id="GO:0005829">
    <property type="term" value="C:cytosol"/>
    <property type="evidence" value="ECO:0007669"/>
    <property type="project" value="TreeGrafter"/>
</dbReference>
<feature type="domain" description="HTH araC/xylS-type" evidence="2">
    <location>
        <begin position="236"/>
        <end position="326"/>
    </location>
</feature>
<dbReference type="InterPro" id="IPR018060">
    <property type="entry name" value="HTH_AraC"/>
</dbReference>
<dbReference type="Proteomes" id="UP000077349">
    <property type="component" value="Unassembled WGS sequence"/>
</dbReference>
<protein>
    <submittedName>
        <fullName evidence="3">Transcriptional regulator AraC</fullName>
    </submittedName>
</protein>
<accession>A0A177G6V2</accession>
<keyword evidence="1" id="KW-0238">DNA-binding</keyword>